<dbReference type="InterPro" id="IPR015421">
    <property type="entry name" value="PyrdxlP-dep_Trfase_major"/>
</dbReference>
<dbReference type="SUPFAM" id="SSF53383">
    <property type="entry name" value="PLP-dependent transferases"/>
    <property type="match status" value="1"/>
</dbReference>
<comment type="similarity">
    <text evidence="2 5">Belongs to the DegT/DnrJ/EryC1 family.</text>
</comment>
<gene>
    <name evidence="6" type="ORF">EU508_00150</name>
</gene>
<dbReference type="AlphaFoldDB" id="A0AB73BMJ3"/>
<evidence type="ECO:0000256" key="2">
    <source>
        <dbReference type="ARBA" id="ARBA00037999"/>
    </source>
</evidence>
<reference evidence="6 7" key="1">
    <citation type="submission" date="2019-01" db="EMBL/GenBank/DDBJ databases">
        <title>Genome sequences of marine Pseudoalteromonas species.</title>
        <authorList>
            <person name="Boraston A.B."/>
            <person name="Hehemann J.-H."/>
            <person name="Vickers C.J."/>
            <person name="Salama-Alber O."/>
            <person name="Abe K."/>
            <person name="Hettle A.J."/>
        </authorList>
    </citation>
    <scope>NUCLEOTIDE SEQUENCE [LARGE SCALE GENOMIC DNA]</scope>
    <source>
        <strain evidence="6 7">PS42</strain>
    </source>
</reference>
<dbReference type="Pfam" id="PF01041">
    <property type="entry name" value="DegT_DnrJ_EryC1"/>
    <property type="match status" value="1"/>
</dbReference>
<dbReference type="InterPro" id="IPR015424">
    <property type="entry name" value="PyrdxlP-dep_Trfase"/>
</dbReference>
<evidence type="ECO:0000256" key="1">
    <source>
        <dbReference type="ARBA" id="ARBA00022898"/>
    </source>
</evidence>
<organism evidence="6 7">
    <name type="scientific">Pseudoalteromonas fuliginea</name>
    <dbReference type="NCBI Taxonomy" id="1872678"/>
    <lineage>
        <taxon>Bacteria</taxon>
        <taxon>Pseudomonadati</taxon>
        <taxon>Pseudomonadota</taxon>
        <taxon>Gammaproteobacteria</taxon>
        <taxon>Alteromonadales</taxon>
        <taxon>Pseudoalteromonadaceae</taxon>
        <taxon>Pseudoalteromonas</taxon>
    </lineage>
</organism>
<dbReference type="PANTHER" id="PTHR30244:SF9">
    <property type="entry name" value="PROTEIN RV3402C"/>
    <property type="match status" value="1"/>
</dbReference>
<dbReference type="GO" id="GO:0000271">
    <property type="term" value="P:polysaccharide biosynthetic process"/>
    <property type="evidence" value="ECO:0007669"/>
    <property type="project" value="TreeGrafter"/>
</dbReference>
<evidence type="ECO:0000256" key="4">
    <source>
        <dbReference type="PIRSR" id="PIRSR000390-2"/>
    </source>
</evidence>
<sequence length="365" mass="40304">MIALNKPLRPNITKLTTYLESVNESGWYTNFGPLHEQLTKRLEAYLGVKHLLLVANGTLAIQVACKTLNINSAITTPFSFVATTSALLWQGVNTAYSDINPQTYNLCPTALSNALAQDNSYDAVVATHICGNPCDVHEIQSVAEQYNKKIIYDAAHTFGVKLNGESILNFGDASTLSFHATKVFHTVEGGAVVFKNKADYEKAKQLINFGIKDGDELGEPGINAKLNEYQCAVGLTLLDDIEQVIKHRTALFNLYCSELKGVVKLQQWHSEASLNGIYVLIYIADEYLQHSIITALATENIQSRRYFTPSLDIAYSEQKNFGCNVSHTLTKGVICLPLHAYMTTEDVFQVTNLIKKTIQLTAVSS</sequence>
<proteinExistence type="inferred from homology"/>
<protein>
    <submittedName>
        <fullName evidence="6">DegT/DnrJ/EryC1/StrS family aminotransferase</fullName>
    </submittedName>
</protein>
<dbReference type="RefSeq" id="WP_149613231.1">
    <property type="nucleotide sequence ID" value="NZ_SEUK01000026.1"/>
</dbReference>
<feature type="active site" description="Proton acceptor" evidence="3">
    <location>
        <position position="182"/>
    </location>
</feature>
<evidence type="ECO:0000313" key="7">
    <source>
        <dbReference type="Proteomes" id="UP000324162"/>
    </source>
</evidence>
<dbReference type="PANTHER" id="PTHR30244">
    <property type="entry name" value="TRANSAMINASE"/>
    <property type="match status" value="1"/>
</dbReference>
<dbReference type="InterPro" id="IPR000653">
    <property type="entry name" value="DegT/StrS_aminotransferase"/>
</dbReference>
<dbReference type="GO" id="GO:0030170">
    <property type="term" value="F:pyridoxal phosphate binding"/>
    <property type="evidence" value="ECO:0007669"/>
    <property type="project" value="TreeGrafter"/>
</dbReference>
<evidence type="ECO:0000313" key="6">
    <source>
        <dbReference type="EMBL" id="KAA1166155.1"/>
    </source>
</evidence>
<name>A0AB73BMJ3_9GAMM</name>
<dbReference type="PIRSF" id="PIRSF000390">
    <property type="entry name" value="PLP_StrS"/>
    <property type="match status" value="1"/>
</dbReference>
<dbReference type="EMBL" id="SEUK01000026">
    <property type="protein sequence ID" value="KAA1166155.1"/>
    <property type="molecule type" value="Genomic_DNA"/>
</dbReference>
<feature type="modified residue" description="N6-(pyridoxal phosphate)lysine" evidence="4">
    <location>
        <position position="182"/>
    </location>
</feature>
<accession>A0AB73BMJ3</accession>
<dbReference type="GO" id="GO:0008483">
    <property type="term" value="F:transaminase activity"/>
    <property type="evidence" value="ECO:0007669"/>
    <property type="project" value="UniProtKB-KW"/>
</dbReference>
<evidence type="ECO:0000256" key="5">
    <source>
        <dbReference type="RuleBase" id="RU004508"/>
    </source>
</evidence>
<keyword evidence="6" id="KW-0808">Transferase</keyword>
<dbReference type="Proteomes" id="UP000324162">
    <property type="component" value="Unassembled WGS sequence"/>
</dbReference>
<keyword evidence="6" id="KW-0032">Aminotransferase</keyword>
<evidence type="ECO:0000256" key="3">
    <source>
        <dbReference type="PIRSR" id="PIRSR000390-1"/>
    </source>
</evidence>
<comment type="caution">
    <text evidence="6">The sequence shown here is derived from an EMBL/GenBank/DDBJ whole genome shotgun (WGS) entry which is preliminary data.</text>
</comment>
<dbReference type="Gene3D" id="3.40.640.10">
    <property type="entry name" value="Type I PLP-dependent aspartate aminotransferase-like (Major domain)"/>
    <property type="match status" value="1"/>
</dbReference>
<keyword evidence="1 4" id="KW-0663">Pyridoxal phosphate</keyword>